<evidence type="ECO:0000313" key="3">
    <source>
        <dbReference type="Proteomes" id="UP000004994"/>
    </source>
</evidence>
<dbReference type="InterPro" id="IPR008906">
    <property type="entry name" value="HATC_C_dom"/>
</dbReference>
<dbReference type="InParanoid" id="A0A3Q7G2T4"/>
<keyword evidence="3" id="KW-1185">Reference proteome</keyword>
<dbReference type="Proteomes" id="UP000004994">
    <property type="component" value="Chromosome 4"/>
</dbReference>
<dbReference type="SUPFAM" id="SSF53098">
    <property type="entry name" value="Ribonuclease H-like"/>
    <property type="match status" value="1"/>
</dbReference>
<sequence>MARDVLAIPVLSVASECDFSTGGSILDSFRISLTPIFVQALILLNLEKNFALMTCKIGGRKISSCIDHLFGITMKNLKNMKMDRGGVDSLITQKDVESCFDDAPKFHNG</sequence>
<dbReference type="Gramene" id="Solyc04g024647.1.1">
    <property type="protein sequence ID" value="Solyc04g024647.1.1"/>
    <property type="gene ID" value="Solyc04g024647.1"/>
</dbReference>
<dbReference type="PANTHER" id="PTHR23272:SF180">
    <property type="entry name" value="TF-B3 DOMAIN-CONTAINING PROTEIN"/>
    <property type="match status" value="1"/>
</dbReference>
<protein>
    <recommendedName>
        <fullName evidence="1">HAT C-terminal dimerisation domain-containing protein</fullName>
    </recommendedName>
</protein>
<dbReference type="EnsemblPlants" id="Solyc04g024647.1.1">
    <property type="protein sequence ID" value="Solyc04g024647.1.1"/>
    <property type="gene ID" value="Solyc04g024647.1"/>
</dbReference>
<reference evidence="2" key="1">
    <citation type="journal article" date="2012" name="Nature">
        <title>The tomato genome sequence provides insights into fleshy fruit evolution.</title>
        <authorList>
            <consortium name="Tomato Genome Consortium"/>
        </authorList>
    </citation>
    <scope>NUCLEOTIDE SEQUENCE [LARGE SCALE GENOMIC DNA]</scope>
    <source>
        <strain evidence="2">cv. Heinz 1706</strain>
    </source>
</reference>
<accession>A0A3Q7G2T4</accession>
<dbReference type="Pfam" id="PF05699">
    <property type="entry name" value="Dimer_Tnp_hAT"/>
    <property type="match status" value="1"/>
</dbReference>
<dbReference type="AlphaFoldDB" id="A0A3Q7G2T4"/>
<feature type="domain" description="HAT C-terminal dimerisation" evidence="1">
    <location>
        <begin position="1"/>
        <end position="45"/>
    </location>
</feature>
<dbReference type="PaxDb" id="4081-Solyc12g035230.1.1"/>
<evidence type="ECO:0000313" key="2">
    <source>
        <dbReference type="EnsemblPlants" id="Solyc04g024647.1.1"/>
    </source>
</evidence>
<proteinExistence type="predicted"/>
<evidence type="ECO:0000259" key="1">
    <source>
        <dbReference type="Pfam" id="PF05699"/>
    </source>
</evidence>
<dbReference type="GO" id="GO:0046983">
    <property type="term" value="F:protein dimerization activity"/>
    <property type="evidence" value="ECO:0007669"/>
    <property type="project" value="InterPro"/>
</dbReference>
<dbReference type="InterPro" id="IPR012337">
    <property type="entry name" value="RNaseH-like_sf"/>
</dbReference>
<name>A0A3Q7G2T4_SOLLC</name>
<reference evidence="2" key="2">
    <citation type="submission" date="2019-01" db="UniProtKB">
        <authorList>
            <consortium name="EnsemblPlants"/>
        </authorList>
    </citation>
    <scope>IDENTIFICATION</scope>
    <source>
        <strain evidence="2">cv. Heinz 1706</strain>
    </source>
</reference>
<dbReference type="PANTHER" id="PTHR23272">
    <property type="entry name" value="BED FINGER-RELATED"/>
    <property type="match status" value="1"/>
</dbReference>
<organism evidence="2">
    <name type="scientific">Solanum lycopersicum</name>
    <name type="common">Tomato</name>
    <name type="synonym">Lycopersicon esculentum</name>
    <dbReference type="NCBI Taxonomy" id="4081"/>
    <lineage>
        <taxon>Eukaryota</taxon>
        <taxon>Viridiplantae</taxon>
        <taxon>Streptophyta</taxon>
        <taxon>Embryophyta</taxon>
        <taxon>Tracheophyta</taxon>
        <taxon>Spermatophyta</taxon>
        <taxon>Magnoliopsida</taxon>
        <taxon>eudicotyledons</taxon>
        <taxon>Gunneridae</taxon>
        <taxon>Pentapetalae</taxon>
        <taxon>asterids</taxon>
        <taxon>lamiids</taxon>
        <taxon>Solanales</taxon>
        <taxon>Solanaceae</taxon>
        <taxon>Solanoideae</taxon>
        <taxon>Solaneae</taxon>
        <taxon>Solanum</taxon>
        <taxon>Solanum subgen. Lycopersicon</taxon>
    </lineage>
</organism>